<gene>
    <name evidence="1" type="ORF">ACFOU2_22440</name>
</gene>
<dbReference type="RefSeq" id="WP_377918456.1">
    <property type="nucleotide sequence ID" value="NZ_JBHRZT010000072.1"/>
</dbReference>
<sequence>MLIKLFGTIHVLGNLPGLTLTERAKERFTAEFLDSYAQTYPAKRIGTPEDKRRLYPSF</sequence>
<evidence type="ECO:0000313" key="2">
    <source>
        <dbReference type="Proteomes" id="UP001595752"/>
    </source>
</evidence>
<comment type="caution">
    <text evidence="1">The sequence shown here is derived from an EMBL/GenBank/DDBJ whole genome shotgun (WGS) entry which is preliminary data.</text>
</comment>
<dbReference type="Proteomes" id="UP001595752">
    <property type="component" value="Unassembled WGS sequence"/>
</dbReference>
<name>A0ABV8B7D1_9BACI</name>
<organism evidence="1 2">
    <name type="scientific">Bacillus songklensis</name>
    <dbReference type="NCBI Taxonomy" id="1069116"/>
    <lineage>
        <taxon>Bacteria</taxon>
        <taxon>Bacillati</taxon>
        <taxon>Bacillota</taxon>
        <taxon>Bacilli</taxon>
        <taxon>Bacillales</taxon>
        <taxon>Bacillaceae</taxon>
        <taxon>Bacillus</taxon>
    </lineage>
</organism>
<dbReference type="EMBL" id="JBHRZT010000072">
    <property type="protein sequence ID" value="MFC3886088.1"/>
    <property type="molecule type" value="Genomic_DNA"/>
</dbReference>
<reference evidence="2" key="1">
    <citation type="journal article" date="2019" name="Int. J. Syst. Evol. Microbiol.">
        <title>The Global Catalogue of Microorganisms (GCM) 10K type strain sequencing project: providing services to taxonomists for standard genome sequencing and annotation.</title>
        <authorList>
            <consortium name="The Broad Institute Genomics Platform"/>
            <consortium name="The Broad Institute Genome Sequencing Center for Infectious Disease"/>
            <person name="Wu L."/>
            <person name="Ma J."/>
        </authorList>
    </citation>
    <scope>NUCLEOTIDE SEQUENCE [LARGE SCALE GENOMIC DNA]</scope>
    <source>
        <strain evidence="2">CCUG 61889</strain>
    </source>
</reference>
<protein>
    <submittedName>
        <fullName evidence="1">Uncharacterized protein</fullName>
    </submittedName>
</protein>
<proteinExistence type="predicted"/>
<accession>A0ABV8B7D1</accession>
<keyword evidence="2" id="KW-1185">Reference proteome</keyword>
<evidence type="ECO:0000313" key="1">
    <source>
        <dbReference type="EMBL" id="MFC3886088.1"/>
    </source>
</evidence>